<dbReference type="Gene3D" id="3.30.559.30">
    <property type="entry name" value="Nonribosomal peptide synthetase, condensation domain"/>
    <property type="match status" value="3"/>
</dbReference>
<name>A0A0E3M273_9BACT</name>
<proteinExistence type="predicted"/>
<feature type="region of interest" description="Disordered" evidence="4">
    <location>
        <begin position="2266"/>
        <end position="2323"/>
    </location>
</feature>
<dbReference type="SUPFAM" id="SSF47336">
    <property type="entry name" value="ACP-like"/>
    <property type="match status" value="2"/>
</dbReference>
<feature type="region of interest" description="Disordered" evidence="4">
    <location>
        <begin position="2533"/>
        <end position="2554"/>
    </location>
</feature>
<dbReference type="InterPro" id="IPR036736">
    <property type="entry name" value="ACP-like_sf"/>
</dbReference>
<dbReference type="GO" id="GO:0003824">
    <property type="term" value="F:catalytic activity"/>
    <property type="evidence" value="ECO:0007669"/>
    <property type="project" value="InterPro"/>
</dbReference>
<dbReference type="GO" id="GO:0043041">
    <property type="term" value="P:amino acid activation for nonribosomal peptide biosynthetic process"/>
    <property type="evidence" value="ECO:0007669"/>
    <property type="project" value="TreeGrafter"/>
</dbReference>
<evidence type="ECO:0000256" key="4">
    <source>
        <dbReference type="SAM" id="MobiDB-lite"/>
    </source>
</evidence>
<dbReference type="Gene3D" id="1.10.1200.10">
    <property type="entry name" value="ACP-like"/>
    <property type="match status" value="2"/>
</dbReference>
<dbReference type="SUPFAM" id="SSF52777">
    <property type="entry name" value="CoA-dependent acyltransferases"/>
    <property type="match status" value="6"/>
</dbReference>
<dbReference type="InterPro" id="IPR010071">
    <property type="entry name" value="AA_adenyl_dom"/>
</dbReference>
<dbReference type="PANTHER" id="PTHR45527:SF1">
    <property type="entry name" value="FATTY ACID SYNTHASE"/>
    <property type="match status" value="1"/>
</dbReference>
<dbReference type="PROSITE" id="PS00455">
    <property type="entry name" value="AMP_BINDING"/>
    <property type="match status" value="1"/>
</dbReference>
<feature type="domain" description="Carrier" evidence="5">
    <location>
        <begin position="2455"/>
        <end position="2530"/>
    </location>
</feature>
<reference evidence="6" key="1">
    <citation type="journal article" date="2015" name="Proc. Natl. Acad. Sci. U.S.A.">
        <title>Multiplexed metagenome mining using short DNA sequence tags facilitates targeted discovery of epoxyketone proteasome inhibitors.</title>
        <authorList>
            <person name="Owen J.G."/>
            <person name="Charlop-Powers Z."/>
            <person name="Smith A.G."/>
            <person name="Ternei M.A."/>
            <person name="Calle P.Y."/>
            <person name="Reddy B.V."/>
            <person name="Montiel D."/>
            <person name="Brady S.F."/>
        </authorList>
    </citation>
    <scope>NUCLEOTIDE SEQUENCE</scope>
</reference>
<dbReference type="InterPro" id="IPR001242">
    <property type="entry name" value="Condensation_dom"/>
</dbReference>
<accession>A0A0E3M273</accession>
<dbReference type="Pfam" id="PF00550">
    <property type="entry name" value="PP-binding"/>
    <property type="match status" value="2"/>
</dbReference>
<evidence type="ECO:0000256" key="1">
    <source>
        <dbReference type="ARBA" id="ARBA00001957"/>
    </source>
</evidence>
<dbReference type="CDD" id="cd05930">
    <property type="entry name" value="A_NRPS"/>
    <property type="match status" value="1"/>
</dbReference>
<evidence type="ECO:0000313" key="6">
    <source>
        <dbReference type="EMBL" id="AKA59436.1"/>
    </source>
</evidence>
<dbReference type="PROSITE" id="PS00012">
    <property type="entry name" value="PHOSPHOPANTETHEINE"/>
    <property type="match status" value="1"/>
</dbReference>
<dbReference type="EMBL" id="KP830093">
    <property type="protein sequence ID" value="AKA59436.1"/>
    <property type="molecule type" value="Genomic_DNA"/>
</dbReference>
<dbReference type="Gene3D" id="3.40.50.12780">
    <property type="entry name" value="N-terminal domain of ligase-like"/>
    <property type="match status" value="2"/>
</dbReference>
<evidence type="ECO:0000256" key="3">
    <source>
        <dbReference type="ARBA" id="ARBA00022553"/>
    </source>
</evidence>
<comment type="cofactor">
    <cofactor evidence="1">
        <name>pantetheine 4'-phosphate</name>
        <dbReference type="ChEBI" id="CHEBI:47942"/>
    </cofactor>
</comment>
<dbReference type="InterPro" id="IPR020806">
    <property type="entry name" value="PKS_PP-bd"/>
</dbReference>
<dbReference type="SMART" id="SM00823">
    <property type="entry name" value="PKS_PP"/>
    <property type="match status" value="2"/>
</dbReference>
<feature type="compositionally biased region" description="Basic residues" evidence="4">
    <location>
        <begin position="2542"/>
        <end position="2554"/>
    </location>
</feature>
<organism evidence="6">
    <name type="scientific">uncultured bacterium AR_412</name>
    <dbReference type="NCBI Taxonomy" id="1630013"/>
    <lineage>
        <taxon>Bacteria</taxon>
        <taxon>environmental samples</taxon>
    </lineage>
</organism>
<keyword evidence="2" id="KW-0596">Phosphopantetheine</keyword>
<dbReference type="Pfam" id="PF13193">
    <property type="entry name" value="AMP-binding_C"/>
    <property type="match status" value="2"/>
</dbReference>
<dbReference type="InterPro" id="IPR042099">
    <property type="entry name" value="ANL_N_sf"/>
</dbReference>
<evidence type="ECO:0000259" key="5">
    <source>
        <dbReference type="PROSITE" id="PS50075"/>
    </source>
</evidence>
<dbReference type="NCBIfam" id="TIGR01733">
    <property type="entry name" value="AA-adenyl-dom"/>
    <property type="match status" value="2"/>
</dbReference>
<dbReference type="GO" id="GO:0044550">
    <property type="term" value="P:secondary metabolite biosynthetic process"/>
    <property type="evidence" value="ECO:0007669"/>
    <property type="project" value="TreeGrafter"/>
</dbReference>
<dbReference type="GO" id="GO:0031177">
    <property type="term" value="F:phosphopantetheine binding"/>
    <property type="evidence" value="ECO:0007669"/>
    <property type="project" value="InterPro"/>
</dbReference>
<protein>
    <submittedName>
        <fullName evidence="6">Non-ribosomal peptide synthetase</fullName>
    </submittedName>
</protein>
<dbReference type="InterPro" id="IPR020845">
    <property type="entry name" value="AMP-binding_CS"/>
</dbReference>
<dbReference type="SUPFAM" id="SSF56801">
    <property type="entry name" value="Acetyl-CoA synthetase-like"/>
    <property type="match status" value="2"/>
</dbReference>
<dbReference type="InterPro" id="IPR025110">
    <property type="entry name" value="AMP-bd_C"/>
</dbReference>
<dbReference type="Pfam" id="PF00501">
    <property type="entry name" value="AMP-binding"/>
    <property type="match status" value="2"/>
</dbReference>
<sequence length="2554" mass="279652">MITEIPLSVNQEALWVSWQLNRDAFMDIVVTPYEVKGSVDVSRLERAVEALGERFPVLRGVIRPTDGSPVLSWAGQPPLRLHRWVLVDESMDNAMRTAARAPLDLEQGPPCRFEVLCGSGETVLLMTIPHLMYDGLSIPNLMAALRAAYRGEPIGPPDDLADIAAFNRRQHELANGPAGAEHREFWRDHLGADAPVMNLPAGPDPSGEFEMLTVTFEPTLIDRVHAVAKDMDLTSTMVLYAAYLVLLRRHSGQDDLVVSMSTHGRHGRPELRGSVGFFSNAIPIRQRLSDSDTYSSVAQRLRADVRRCIRFADLPQPAIVRAAGLRGTDVVRAAIFQFWSTTTREDVDLRDLALDDGCSLRMLPLQDVAGYRLQPLFREDRDGFTVSWKDTMGELGRSTLEMLADDYHTALTELVTSPDQPIGAARPSRRSAERRLVQAGRAMLNRLHPDSAGAEHPSPHQERMGFVDRFETGVVYPHAPVYHNLPLVRLLPSVPSRHELTEAFSAIVARHPVLRTNLVFTEDGFRQDVRPPRDVAITWFDSPASGDELPDELRAWVDTPFDLAGDTLIRLAVQPQADGRAWLVLVGHQAVADRDSLRMIASWLLADAALPERQSFQEWLAYSRGPGRDRVARDLAALEERLRGDVEPLRLPERRRRDAVHVYEEDAVTLVLPAAEEALLLAGFVALLSWYTGQDEMVIGTTQPAGGTLGPVSNLVPVRLRTGVSVAFEQLVAEARTELDLARKHATAPFDDLVRVLDPGKDMSRTALFDVLFSYIDEPEQDGGLTASQALLGTGAGKYDLHLAVRPRGNETQARLVFNARYFDREQFEYFAVHLERLLAQATPGRTLGELAPITAAERDRQLGAWNDTDAGYPEITLTELLRRVADRTPDAIAITDGDTHTSYRDLFAAAETMARGLVAAGVRPGELVGLHLGRGTGQAKAILAVLLAGAGYLPIDPEIPFERKQFMLADARVDVLLTDDDLPMDSVRVLTPADLSGSGTLPEVSPDSAAYCIYTSGTTGQPKGVVISHRNVVRLLANDRFGFRFDDSDVWTLFHSYHFDFSVWELFGCLAYGGRLVIVGLDEARDTERFADLLRRERVTVLNQTPGAFLQLIVLSTELPDLRYVIFGGDRLDTARLAGWAAAHPEVELVNMYGITEVTVHATAHTITPEDLASDRSLVGKPIPTTRIYVLDQRTGRRLLPIGAVGEVYVGGLGTAAGYLRRPSLTAERFVRSPFDAQDLLFRSGDLGRWWPDGSLEVLGRADAQIKLRGYRIEPGEIESCLRRHASISQAVVLLENGSDGYLVAFVEAAKPVAESELRTHLAEKLPSYMVPARFHVVPEIPLTSNGKVDKRALSELAGKGGSDGADNLAGPTARAVAEAWKDLLGVTELTGQSSFFDLGGHSLQAAKLLARLSPLAGTQLPLRLLFEHPRLQDLADAIDAVAKPQVEAAGPGIEVAGADLPASSFQERIYLAERVEPDAHRYIVPLLWRVSGPVDRDQLATALAALVRRHEILRTRFEMLDGRLRQIVREAWAPVVGEEPVTEIDDWLRGRLAKPLDPASGRLLECVLLSVNGEYQVLALLVHHLAWDLASAPAVLSDLEHYYESDVELSAASQYRDFVGFQQKYAESPGAAADLAYWTNALRDAPAYLSLPAPSRKEESGAVRVTLPADLAKRLAALQTRHGVSWFMAAATALCGVLHRFTGTDDVTVGVTVDNRDAAGPADLVGPCLNTVVLRSRSTAGTTVGDLLSRTRDGVLNALEHRTMPFETVIERLNPPRRTGWTPYADVMLNVNAGTGTSARLGTARLEPFTVDSQWEYDTKFGITVTVTESGGTLGATLAYRGDRIGAADARQLATLFGRLLTLLPDTLDTRLATVDLVTPDELERLLALESGPQAAPPDSVPALLRQRTTEFPDRPAIQSSAGELTYAQLDQRVAAMASQLRSVARQSAESPVVAVMLGRGESLIVAQLAAWRAGFAFCPIDPSYPPERIRFMLDDLAAVAAVTDQPDLAELAARCAVPVVDPRDVPAGRPEPEVLPDPDSPACLIYTSGTTGQPKGSVWRHRGIAQLARWHVDTMQVTENDRASLLASVGFDGAQWELWPYLVAGACVLPYERRIAVPEVVEWLDHNEITMCFMPTPLAEVLVAGRRQPRTLRWLTMGGTTFTTRLPADANYRVCNAYGPSENTVVGSVLLIDRDNTLPVNDVGRPIQGTSVSLVDEAGQRVPVGVPGEILLGGVAVADGYWRRPELTAERFLLGRVSKPSSAIAGPDAVPDAGAETPKDNQYSRRPGGDAGNRTTEARFRPPAGASSHRTRASRHDLGPWYRTGDQGRWSAEGHLQFLGRSDRQLKIRGYRIEPQEIEVALQSDPLVRQALVAGFPGRTPALVGYVVPADDDRDTASVVRRLSERLPRFMVPDALVWLDELPTSVHGKIETAALPEAGRADLVRRSGDLAMPRTDLERTIAGVWAEVLKLDEIGTEDNFFDLGGNSLLLSTLHARLETALARPVAIHLLFEFPTIRGLAGYIDTPVRPSSQPDPILARARRARAARRGER</sequence>
<dbReference type="FunFam" id="3.40.50.12780:FF:000012">
    <property type="entry name" value="Non-ribosomal peptide synthetase"/>
    <property type="match status" value="1"/>
</dbReference>
<evidence type="ECO:0000256" key="2">
    <source>
        <dbReference type="ARBA" id="ARBA00022450"/>
    </source>
</evidence>
<dbReference type="PROSITE" id="PS50075">
    <property type="entry name" value="CARRIER"/>
    <property type="match status" value="2"/>
</dbReference>
<feature type="domain" description="Carrier" evidence="5">
    <location>
        <begin position="1369"/>
        <end position="1444"/>
    </location>
</feature>
<dbReference type="Gene3D" id="3.30.300.30">
    <property type="match status" value="2"/>
</dbReference>
<dbReference type="Pfam" id="PF00668">
    <property type="entry name" value="Condensation"/>
    <property type="match status" value="3"/>
</dbReference>
<dbReference type="InterPro" id="IPR045851">
    <property type="entry name" value="AMP-bd_C_sf"/>
</dbReference>
<keyword evidence="3" id="KW-0597">Phosphoprotein</keyword>
<dbReference type="InterPro" id="IPR009081">
    <property type="entry name" value="PP-bd_ACP"/>
</dbReference>
<dbReference type="InterPro" id="IPR000873">
    <property type="entry name" value="AMP-dep_synth/lig_dom"/>
</dbReference>
<dbReference type="InterPro" id="IPR023213">
    <property type="entry name" value="CAT-like_dom_sf"/>
</dbReference>
<dbReference type="PANTHER" id="PTHR45527">
    <property type="entry name" value="NONRIBOSOMAL PEPTIDE SYNTHETASE"/>
    <property type="match status" value="1"/>
</dbReference>
<dbReference type="GO" id="GO:0005737">
    <property type="term" value="C:cytoplasm"/>
    <property type="evidence" value="ECO:0007669"/>
    <property type="project" value="TreeGrafter"/>
</dbReference>
<dbReference type="Gene3D" id="3.30.559.10">
    <property type="entry name" value="Chloramphenicol acetyltransferase-like domain"/>
    <property type="match status" value="3"/>
</dbReference>
<dbReference type="InterPro" id="IPR006162">
    <property type="entry name" value="Ppantetheine_attach_site"/>
</dbReference>